<gene>
    <name evidence="1" type="ORF">KY290_012747</name>
</gene>
<protein>
    <recommendedName>
        <fullName evidence="3">Aminotransferase-like plant mobile domain-containing protein</fullName>
    </recommendedName>
</protein>
<evidence type="ECO:0000313" key="2">
    <source>
        <dbReference type="Proteomes" id="UP000826656"/>
    </source>
</evidence>
<proteinExistence type="predicted"/>
<dbReference type="PANTHER" id="PTHR48200:SF1">
    <property type="entry name" value="AMINOTRANSFERASE-LIKE PLANT MOBILE DOMAIN-CONTAINING PROTEIN"/>
    <property type="match status" value="1"/>
</dbReference>
<name>A0ABQ7VL44_SOLTU</name>
<keyword evidence="2" id="KW-1185">Reference proteome</keyword>
<sequence>MRSLSACIDGRMFFEGCNLLLQLWAIEHFNLRSDEVDNFLGYGNKIDNHPRRMVAFTAPVGFVDWQIFLTELESYRIQWKLHWLSIPHAILRGDDRYFIEIIGLKGVQPYTSLRVLRQFGRTQVIPLRSDMEQFKYEFGLDKSQVHIILRRWERVLTIPMGARHALCTREYYIWILKEVKDREVSGEGYYGLTDERENIWARNVLKIKNEVTPYTRSQLAPSSWNRYLQDFQNLG</sequence>
<evidence type="ECO:0008006" key="3">
    <source>
        <dbReference type="Google" id="ProtNLM"/>
    </source>
</evidence>
<dbReference type="Proteomes" id="UP000826656">
    <property type="component" value="Unassembled WGS sequence"/>
</dbReference>
<dbReference type="PANTHER" id="PTHR48200">
    <property type="entry name" value="PROTEIN, PUTATIVE-RELATED"/>
    <property type="match status" value="1"/>
</dbReference>
<reference evidence="1 2" key="1">
    <citation type="journal article" date="2021" name="bioRxiv">
        <title>Chromosome-scale and haplotype-resolved genome assembly of a tetraploid potato cultivar.</title>
        <authorList>
            <person name="Sun H."/>
            <person name="Jiao W.-B."/>
            <person name="Krause K."/>
            <person name="Campoy J.A."/>
            <person name="Goel M."/>
            <person name="Folz-Donahue K."/>
            <person name="Kukat C."/>
            <person name="Huettel B."/>
            <person name="Schneeberger K."/>
        </authorList>
    </citation>
    <scope>NUCLEOTIDE SEQUENCE [LARGE SCALE GENOMIC DNA]</scope>
    <source>
        <strain evidence="1">SolTubOtavaFocal</strain>
        <tissue evidence="1">Leaves</tissue>
    </source>
</reference>
<comment type="caution">
    <text evidence="1">The sequence shown here is derived from an EMBL/GenBank/DDBJ whole genome shotgun (WGS) entry which is preliminary data.</text>
</comment>
<dbReference type="EMBL" id="JAIVGD010000011">
    <property type="protein sequence ID" value="KAH0768766.1"/>
    <property type="molecule type" value="Genomic_DNA"/>
</dbReference>
<accession>A0ABQ7VL44</accession>
<evidence type="ECO:0000313" key="1">
    <source>
        <dbReference type="EMBL" id="KAH0768766.1"/>
    </source>
</evidence>
<organism evidence="1 2">
    <name type="scientific">Solanum tuberosum</name>
    <name type="common">Potato</name>
    <dbReference type="NCBI Taxonomy" id="4113"/>
    <lineage>
        <taxon>Eukaryota</taxon>
        <taxon>Viridiplantae</taxon>
        <taxon>Streptophyta</taxon>
        <taxon>Embryophyta</taxon>
        <taxon>Tracheophyta</taxon>
        <taxon>Spermatophyta</taxon>
        <taxon>Magnoliopsida</taxon>
        <taxon>eudicotyledons</taxon>
        <taxon>Gunneridae</taxon>
        <taxon>Pentapetalae</taxon>
        <taxon>asterids</taxon>
        <taxon>lamiids</taxon>
        <taxon>Solanales</taxon>
        <taxon>Solanaceae</taxon>
        <taxon>Solanoideae</taxon>
        <taxon>Solaneae</taxon>
        <taxon>Solanum</taxon>
    </lineage>
</organism>